<comment type="caution">
    <text evidence="1">The sequence shown here is derived from an EMBL/GenBank/DDBJ whole genome shotgun (WGS) entry which is preliminary data.</text>
</comment>
<accession>A0ABT2DTF5</accession>
<reference evidence="1 2" key="1">
    <citation type="submission" date="2022-08" db="EMBL/GenBank/DDBJ databases">
        <title>Lysinibacillus sequencing.</title>
        <authorList>
            <person name="Dunlap C."/>
        </authorList>
    </citation>
    <scope>NUCLEOTIDE SEQUENCE [LARGE SCALE GENOMIC DNA]</scope>
    <source>
        <strain evidence="1 2">PB211</strain>
    </source>
</reference>
<dbReference type="RefSeq" id="WP_012293481.1">
    <property type="nucleotide sequence ID" value="NZ_JANTOO010000020.1"/>
</dbReference>
<sequence length="541" mass="58703">MSTDTVNYGFKKDNEDEFYNVNVVNANLDKIDTEMKRIEDTIPTVSPTDSVKWLETVGGTANALTANIPDIESYKNGLAVSFPVNANSTAAMTLNINGLGAIPIKKANGTAFSNAKANGVYTVRYRAGAFILQGEGGVGTAKPEDVVKDKTFTNDEGEQVGTLKVYNSGEKIPTSKVTAGYRSQWIAAPVNYGGAFPTGVDKDGNVYMITNPDNRDSSVTTLAKYSPTGSLVNKITLSDPNRPIPSGVTVNGDFLSFYSGRNVFIYNLDLTQLAVIPLGNSGIANRVAITNTGDVYVAINVYQSVGGDKREIRKYNRYGSLIWTKPVDNNADVVDMRLLSDNNIVIATGYGGYSVVKIQASNGATLWTVALYTIHSAVSVYISSMKNVIELSDGSIMVSYGGGNSSYTPYRNENLIRVISSSGAAGSAIAINNLIGEQYSYPLNLCTDGNGGAYFGTGAGFYWREVDSTTISNMNYNIIGRLNKNLQIVWNQILSQSRNAYIEHIQALTYEPLFDSVIMSQSQGTWSYGIIRKWDWYVSLK</sequence>
<name>A0ABT2DTF5_9BACI</name>
<evidence type="ECO:0000313" key="2">
    <source>
        <dbReference type="Proteomes" id="UP001525021"/>
    </source>
</evidence>
<organism evidence="1 2">
    <name type="scientific">Lysinibacillus pinottii</name>
    <dbReference type="NCBI Taxonomy" id="2973932"/>
    <lineage>
        <taxon>Bacteria</taxon>
        <taxon>Bacillati</taxon>
        <taxon>Bacillota</taxon>
        <taxon>Bacilli</taxon>
        <taxon>Bacillales</taxon>
        <taxon>Bacillaceae</taxon>
        <taxon>Lysinibacillus</taxon>
    </lineage>
</organism>
<dbReference type="SUPFAM" id="SSF63829">
    <property type="entry name" value="Calcium-dependent phosphotriesterase"/>
    <property type="match status" value="1"/>
</dbReference>
<keyword evidence="2" id="KW-1185">Reference proteome</keyword>
<evidence type="ECO:0000313" key="1">
    <source>
        <dbReference type="EMBL" id="MCS1398071.1"/>
    </source>
</evidence>
<dbReference type="EMBL" id="JANTOO010000020">
    <property type="protein sequence ID" value="MCS1398071.1"/>
    <property type="molecule type" value="Genomic_DNA"/>
</dbReference>
<dbReference type="Proteomes" id="UP001525021">
    <property type="component" value="Unassembled WGS sequence"/>
</dbReference>
<proteinExistence type="predicted"/>
<gene>
    <name evidence="1" type="ORF">NXZ79_18865</name>
</gene>
<protein>
    <submittedName>
        <fullName evidence="1">Uncharacterized protein</fullName>
    </submittedName>
</protein>